<dbReference type="OrthoDB" id="9790614at2"/>
<accession>A0A430AFA7</accession>
<dbReference type="SUPFAM" id="SSF52540">
    <property type="entry name" value="P-loop containing nucleoside triphosphate hydrolases"/>
    <property type="match status" value="1"/>
</dbReference>
<comment type="caution">
    <text evidence="6">The sequence shown here is derived from an EMBL/GenBank/DDBJ whole genome shotgun (WGS) entry which is preliminary data.</text>
</comment>
<dbReference type="PANTHER" id="PTHR42781:SF4">
    <property type="entry name" value="SPERMIDINE_PUTRESCINE IMPORT ATP-BINDING PROTEIN POTA"/>
    <property type="match status" value="1"/>
</dbReference>
<dbReference type="InterPro" id="IPR017871">
    <property type="entry name" value="ABC_transporter-like_CS"/>
</dbReference>
<name>A0A430AFA7_9ENTE</name>
<dbReference type="PANTHER" id="PTHR42781">
    <property type="entry name" value="SPERMIDINE/PUTRESCINE IMPORT ATP-BINDING PROTEIN POTA"/>
    <property type="match status" value="1"/>
</dbReference>
<dbReference type="Gene3D" id="3.40.50.300">
    <property type="entry name" value="P-loop containing nucleotide triphosphate hydrolases"/>
    <property type="match status" value="1"/>
</dbReference>
<dbReference type="SMART" id="SM00382">
    <property type="entry name" value="AAA"/>
    <property type="match status" value="1"/>
</dbReference>
<dbReference type="FunFam" id="3.40.50.300:FF:000425">
    <property type="entry name" value="Probable ABC transporter, ATP-binding subunit"/>
    <property type="match status" value="1"/>
</dbReference>
<evidence type="ECO:0000313" key="6">
    <source>
        <dbReference type="EMBL" id="RSU06406.1"/>
    </source>
</evidence>
<dbReference type="GO" id="GO:0016887">
    <property type="term" value="F:ATP hydrolysis activity"/>
    <property type="evidence" value="ECO:0007669"/>
    <property type="project" value="InterPro"/>
</dbReference>
<protein>
    <recommendedName>
        <fullName evidence="4">ABC-type quaternary amine transporter</fullName>
        <ecNumber evidence="4">7.6.2.9</ecNumber>
    </recommendedName>
</protein>
<dbReference type="EMBL" id="NGJZ01000003">
    <property type="protein sequence ID" value="RSU06406.1"/>
    <property type="molecule type" value="Genomic_DNA"/>
</dbReference>
<dbReference type="AlphaFoldDB" id="A0A430AFA7"/>
<dbReference type="GO" id="GO:0015418">
    <property type="term" value="F:ABC-type quaternary ammonium compound transporting activity"/>
    <property type="evidence" value="ECO:0007669"/>
    <property type="project" value="UniProtKB-EC"/>
</dbReference>
<keyword evidence="3" id="KW-0067">ATP-binding</keyword>
<keyword evidence="7" id="KW-1185">Reference proteome</keyword>
<evidence type="ECO:0000256" key="3">
    <source>
        <dbReference type="ARBA" id="ARBA00022840"/>
    </source>
</evidence>
<keyword evidence="1" id="KW-0813">Transport</keyword>
<dbReference type="RefSeq" id="WP_126825591.1">
    <property type="nucleotide sequence ID" value="NZ_JBHLWU010000001.1"/>
</dbReference>
<evidence type="ECO:0000259" key="5">
    <source>
        <dbReference type="PROSITE" id="PS50893"/>
    </source>
</evidence>
<evidence type="ECO:0000256" key="4">
    <source>
        <dbReference type="ARBA" id="ARBA00066388"/>
    </source>
</evidence>
<proteinExistence type="predicted"/>
<dbReference type="GO" id="GO:0005524">
    <property type="term" value="F:ATP binding"/>
    <property type="evidence" value="ECO:0007669"/>
    <property type="project" value="UniProtKB-KW"/>
</dbReference>
<dbReference type="EC" id="7.6.2.9" evidence="4"/>
<dbReference type="PROSITE" id="PS00211">
    <property type="entry name" value="ABC_TRANSPORTER_1"/>
    <property type="match status" value="1"/>
</dbReference>
<evidence type="ECO:0000256" key="1">
    <source>
        <dbReference type="ARBA" id="ARBA00022448"/>
    </source>
</evidence>
<dbReference type="PROSITE" id="PS50893">
    <property type="entry name" value="ABC_TRANSPORTER_2"/>
    <property type="match status" value="1"/>
</dbReference>
<organism evidence="6 7">
    <name type="scientific">Vagococcus entomophilus</name>
    <dbReference type="NCBI Taxonomy" id="1160095"/>
    <lineage>
        <taxon>Bacteria</taxon>
        <taxon>Bacillati</taxon>
        <taxon>Bacillota</taxon>
        <taxon>Bacilli</taxon>
        <taxon>Lactobacillales</taxon>
        <taxon>Enterococcaceae</taxon>
        <taxon>Vagococcus</taxon>
    </lineage>
</organism>
<sequence length="337" mass="38188">MSFLQVEKLEMWFGKQQVLKNVDLSVEQGKLVTLLGPSGCGKSTLLRLISGLETANGGNLYLDGKDISKQSAQNRDISMVFQSYALFPNMTVYDNISYGLRVQKLDKKTIHQKVMTMLSLIHLEEKSAAFPSDLSGGQQQRVSLARALIVEPKVLLLDEPLSALDAQIRKELQLELRTLQQELGMTMIFVTHDQEEAMLISDTIHVMHDGEIVQSGTPEELYSYPKNDFVASFIGHYNCFEKEKIAPILSDSRYLHTDVKKVAIRPEVIKLEPQNETDCIIRSCQYLRRDVLGNIVRCHYQINGVDIAVDLLNNVETIPKKNEFVDLYVNPKDFILL</sequence>
<reference evidence="6 7" key="1">
    <citation type="submission" date="2017-05" db="EMBL/GenBank/DDBJ databases">
        <title>Vagococcus spp. assemblies.</title>
        <authorList>
            <person name="Gulvik C.A."/>
        </authorList>
    </citation>
    <scope>NUCLEOTIDE SEQUENCE [LARGE SCALE GENOMIC DNA]</scope>
    <source>
        <strain evidence="6 7">DSM 24756</strain>
    </source>
</reference>
<dbReference type="Proteomes" id="UP000288669">
    <property type="component" value="Unassembled WGS sequence"/>
</dbReference>
<evidence type="ECO:0000256" key="2">
    <source>
        <dbReference type="ARBA" id="ARBA00022741"/>
    </source>
</evidence>
<dbReference type="InterPro" id="IPR003593">
    <property type="entry name" value="AAA+_ATPase"/>
</dbReference>
<dbReference type="InterPro" id="IPR050093">
    <property type="entry name" value="ABC_SmlMolc_Importer"/>
</dbReference>
<dbReference type="InterPro" id="IPR003439">
    <property type="entry name" value="ABC_transporter-like_ATP-bd"/>
</dbReference>
<dbReference type="InterPro" id="IPR027417">
    <property type="entry name" value="P-loop_NTPase"/>
</dbReference>
<dbReference type="Pfam" id="PF00005">
    <property type="entry name" value="ABC_tran"/>
    <property type="match status" value="1"/>
</dbReference>
<gene>
    <name evidence="6" type="ORF">CBF30_09125</name>
</gene>
<evidence type="ECO:0000313" key="7">
    <source>
        <dbReference type="Proteomes" id="UP000288669"/>
    </source>
</evidence>
<keyword evidence="2" id="KW-0547">Nucleotide-binding</keyword>
<feature type="domain" description="ABC transporter" evidence="5">
    <location>
        <begin position="4"/>
        <end position="234"/>
    </location>
</feature>